<proteinExistence type="predicted"/>
<keyword evidence="3" id="KW-1185">Reference proteome</keyword>
<dbReference type="EMBL" id="FZNR01000009">
    <property type="protein sequence ID" value="SNS05114.1"/>
    <property type="molecule type" value="Genomic_DNA"/>
</dbReference>
<organism evidence="2 3">
    <name type="scientific">Actinoplanes regularis</name>
    <dbReference type="NCBI Taxonomy" id="52697"/>
    <lineage>
        <taxon>Bacteria</taxon>
        <taxon>Bacillati</taxon>
        <taxon>Actinomycetota</taxon>
        <taxon>Actinomycetes</taxon>
        <taxon>Micromonosporales</taxon>
        <taxon>Micromonosporaceae</taxon>
        <taxon>Actinoplanes</taxon>
    </lineage>
</organism>
<dbReference type="InterPro" id="IPR041657">
    <property type="entry name" value="HTH_17"/>
</dbReference>
<dbReference type="Proteomes" id="UP000198415">
    <property type="component" value="Unassembled WGS sequence"/>
</dbReference>
<feature type="domain" description="Helix-turn-helix" evidence="1">
    <location>
        <begin position="17"/>
        <end position="59"/>
    </location>
</feature>
<name>A0A239BDE5_9ACTN</name>
<dbReference type="AlphaFoldDB" id="A0A239BDE5"/>
<evidence type="ECO:0000259" key="1">
    <source>
        <dbReference type="Pfam" id="PF12728"/>
    </source>
</evidence>
<evidence type="ECO:0000313" key="2">
    <source>
        <dbReference type="EMBL" id="SNS05114.1"/>
    </source>
</evidence>
<protein>
    <submittedName>
        <fullName evidence="2">Helix-turn-helix domain-containing protein</fullName>
    </submittedName>
</protein>
<dbReference type="RefSeq" id="WP_275407884.1">
    <property type="nucleotide sequence ID" value="NZ_BOMU01000059.1"/>
</dbReference>
<reference evidence="2 3" key="1">
    <citation type="submission" date="2017-06" db="EMBL/GenBank/DDBJ databases">
        <authorList>
            <person name="Kim H.J."/>
            <person name="Triplett B.A."/>
        </authorList>
    </citation>
    <scope>NUCLEOTIDE SEQUENCE [LARGE SCALE GENOMIC DNA]</scope>
    <source>
        <strain evidence="2 3">DSM 43151</strain>
    </source>
</reference>
<accession>A0A239BDE5</accession>
<gene>
    <name evidence="2" type="ORF">SAMN06264365_10991</name>
</gene>
<sequence>MTTVSALQNAPAPRFRSVPDTAEILGMSEVTLYRAIRDGQFPAIKVRGRYVVPSRVLDDLEAEATASGSVVDAARWVPGSRVG</sequence>
<evidence type="ECO:0000313" key="3">
    <source>
        <dbReference type="Proteomes" id="UP000198415"/>
    </source>
</evidence>
<dbReference type="Pfam" id="PF12728">
    <property type="entry name" value="HTH_17"/>
    <property type="match status" value="1"/>
</dbReference>